<reference evidence="3" key="1">
    <citation type="submission" date="2010-08" db="EMBL/GenBank/DDBJ databases">
        <authorList>
            <consortium name="Caenorhabditis japonica Sequencing Consortium"/>
            <person name="Wilson R.K."/>
        </authorList>
    </citation>
    <scope>NUCLEOTIDE SEQUENCE [LARGE SCALE GENOMIC DNA]</scope>
    <source>
        <strain evidence="3">DF5081</strain>
    </source>
</reference>
<evidence type="ECO:0000313" key="3">
    <source>
        <dbReference type="Proteomes" id="UP000005237"/>
    </source>
</evidence>
<name>A0A8R1EA04_CAEJA</name>
<feature type="region of interest" description="Disordered" evidence="1">
    <location>
        <begin position="146"/>
        <end position="171"/>
    </location>
</feature>
<dbReference type="AlphaFoldDB" id="A0A8R1EA04"/>
<feature type="compositionally biased region" description="Basic and acidic residues" evidence="1">
    <location>
        <begin position="77"/>
        <end position="91"/>
    </location>
</feature>
<evidence type="ECO:0000313" key="2">
    <source>
        <dbReference type="EnsemblMetazoa" id="CJA31413.1"/>
    </source>
</evidence>
<proteinExistence type="predicted"/>
<feature type="compositionally biased region" description="Basic and acidic residues" evidence="1">
    <location>
        <begin position="110"/>
        <end position="122"/>
    </location>
</feature>
<organism evidence="2 3">
    <name type="scientific">Caenorhabditis japonica</name>
    <dbReference type="NCBI Taxonomy" id="281687"/>
    <lineage>
        <taxon>Eukaryota</taxon>
        <taxon>Metazoa</taxon>
        <taxon>Ecdysozoa</taxon>
        <taxon>Nematoda</taxon>
        <taxon>Chromadorea</taxon>
        <taxon>Rhabditida</taxon>
        <taxon>Rhabditina</taxon>
        <taxon>Rhabditomorpha</taxon>
        <taxon>Rhabditoidea</taxon>
        <taxon>Rhabditidae</taxon>
        <taxon>Peloderinae</taxon>
        <taxon>Caenorhabditis</taxon>
    </lineage>
</organism>
<accession>A0A8R1EA04</accession>
<protein>
    <submittedName>
        <fullName evidence="2">Uncharacterized protein</fullName>
    </submittedName>
</protein>
<evidence type="ECO:0000256" key="1">
    <source>
        <dbReference type="SAM" id="MobiDB-lite"/>
    </source>
</evidence>
<sequence>MQNRTRLLGVELDTMLRMTGHVEQVSARLAKANNILRAPAGAKWGSSKETMLRTFKAIIKPLAKTKLERQYTAGLPRNEDAAAERRADTGKRATCNRGPEDAWPPNQRPKPQETKGKIKEEMNGEECEETQKLYKNYIIHHGIHPILGRQPPPLSEEEAVTPFDPGGDADP</sequence>
<reference evidence="2" key="2">
    <citation type="submission" date="2022-06" db="UniProtKB">
        <authorList>
            <consortium name="EnsemblMetazoa"/>
        </authorList>
    </citation>
    <scope>IDENTIFICATION</scope>
    <source>
        <strain evidence="2">DF5081</strain>
    </source>
</reference>
<keyword evidence="3" id="KW-1185">Reference proteome</keyword>
<feature type="region of interest" description="Disordered" evidence="1">
    <location>
        <begin position="73"/>
        <end position="126"/>
    </location>
</feature>
<dbReference type="Proteomes" id="UP000005237">
    <property type="component" value="Unassembled WGS sequence"/>
</dbReference>
<dbReference type="EnsemblMetazoa" id="CJA31413.1">
    <property type="protein sequence ID" value="CJA31413.1"/>
    <property type="gene ID" value="WBGene00207260"/>
</dbReference>